<gene>
    <name evidence="6" type="ORF">FZC35_00280</name>
</gene>
<evidence type="ECO:0000313" key="6">
    <source>
        <dbReference type="EMBL" id="QEK37826.1"/>
    </source>
</evidence>
<dbReference type="InterPro" id="IPR013785">
    <property type="entry name" value="Aldolase_TIM"/>
</dbReference>
<keyword evidence="7" id="KW-1185">Reference proteome</keyword>
<evidence type="ECO:0000256" key="1">
    <source>
        <dbReference type="ARBA" id="ARBA00007592"/>
    </source>
</evidence>
<sequence length="269" mass="30981">MYENYIAIITPFYHGNIDFPSLHVFLETIYKSGTRKIVVGGTTGEGILLTNSEKKSIFTHIRKHFNFEIVGCYSDISVVNFDEDVYNLCDKVMISPQYFIKPNIDSKFDYISNIADKYDKEIIIYNNPSRFCTNIDEELYDKLYEIDNIVGIKEAGNIVDIKKYDKWKWFGGNDDAMDIFQKNGFSGMISAVGNLCPKLLDSAWSDLSYFNAWKNISLAVFESPSPLLIKYYLYKAGIISSYETRFHITDSKLNMKYNELKDVVDNAAE</sequence>
<evidence type="ECO:0000313" key="7">
    <source>
        <dbReference type="Proteomes" id="UP000325155"/>
    </source>
</evidence>
<protein>
    <submittedName>
        <fullName evidence="6">Dihydrodipicolinate synthase family protein</fullName>
    </submittedName>
</protein>
<dbReference type="EMBL" id="CP043315">
    <property type="protein sequence ID" value="QEK37826.1"/>
    <property type="molecule type" value="Genomic_DNA"/>
</dbReference>
<organism evidence="6 7">
    <name type="scientific">Candidatus Cytomitobacter indipagum</name>
    <dbReference type="NCBI Taxonomy" id="2601575"/>
    <lineage>
        <taxon>Bacteria</taxon>
        <taxon>Pseudomonadati</taxon>
        <taxon>Pseudomonadota</taxon>
        <taxon>Alphaproteobacteria</taxon>
        <taxon>Holosporales</taxon>
        <taxon>Holosporaceae</taxon>
        <taxon>Candidatus Cytomitobacter</taxon>
    </lineage>
</organism>
<evidence type="ECO:0000256" key="4">
    <source>
        <dbReference type="PIRSR" id="PIRSR001365-1"/>
    </source>
</evidence>
<dbReference type="SUPFAM" id="SSF51569">
    <property type="entry name" value="Aldolase"/>
    <property type="match status" value="1"/>
</dbReference>
<feature type="active site" description="Schiff-base intermediate with substrate" evidence="4">
    <location>
        <position position="153"/>
    </location>
</feature>
<evidence type="ECO:0000256" key="2">
    <source>
        <dbReference type="ARBA" id="ARBA00023239"/>
    </source>
</evidence>
<dbReference type="RefSeq" id="WP_148980673.1">
    <property type="nucleotide sequence ID" value="NZ_CP043315.1"/>
</dbReference>
<dbReference type="KEGG" id="cip:FZC35_00280"/>
<dbReference type="Proteomes" id="UP000325155">
    <property type="component" value="Chromosome"/>
</dbReference>
<feature type="binding site" evidence="5">
    <location>
        <position position="189"/>
    </location>
    <ligand>
        <name>pyruvate</name>
        <dbReference type="ChEBI" id="CHEBI:15361"/>
    </ligand>
</feature>
<feature type="binding site" evidence="5">
    <location>
        <position position="43"/>
    </location>
    <ligand>
        <name>pyruvate</name>
        <dbReference type="ChEBI" id="CHEBI:15361"/>
    </ligand>
</feature>
<dbReference type="OrthoDB" id="9782828at2"/>
<name>A0A5C0UCS8_9PROT</name>
<dbReference type="SMART" id="SM01130">
    <property type="entry name" value="DHDPS"/>
    <property type="match status" value="1"/>
</dbReference>
<dbReference type="PRINTS" id="PR00146">
    <property type="entry name" value="DHPICSNTHASE"/>
</dbReference>
<dbReference type="CDD" id="cd00408">
    <property type="entry name" value="DHDPS-like"/>
    <property type="match status" value="1"/>
</dbReference>
<reference evidence="6 7" key="1">
    <citation type="submission" date="2019-08" db="EMBL/GenBank/DDBJ databases">
        <title>Highly reduced genomes of protist endosymbionts show evolutionary convergence.</title>
        <authorList>
            <person name="George E."/>
            <person name="Husnik F."/>
            <person name="Tashyreva D."/>
            <person name="Prokopchuk G."/>
            <person name="Horak A."/>
            <person name="Kwong W.K."/>
            <person name="Lukes J."/>
            <person name="Keeling P.J."/>
        </authorList>
    </citation>
    <scope>NUCLEOTIDE SEQUENCE [LARGE SCALE GENOMIC DNA]</scope>
    <source>
        <strain evidence="6">1605</strain>
    </source>
</reference>
<dbReference type="Gene3D" id="3.20.20.70">
    <property type="entry name" value="Aldolase class I"/>
    <property type="match status" value="1"/>
</dbReference>
<dbReference type="PIRSF" id="PIRSF001365">
    <property type="entry name" value="DHDPS"/>
    <property type="match status" value="1"/>
</dbReference>
<feature type="active site" description="Proton donor/acceptor" evidence="4">
    <location>
        <position position="125"/>
    </location>
</feature>
<dbReference type="Pfam" id="PF00701">
    <property type="entry name" value="DHDPS"/>
    <property type="match status" value="1"/>
</dbReference>
<keyword evidence="2 3" id="KW-0456">Lyase</keyword>
<dbReference type="GO" id="GO:0008840">
    <property type="term" value="F:4-hydroxy-tetrahydrodipicolinate synthase activity"/>
    <property type="evidence" value="ECO:0007669"/>
    <property type="project" value="TreeGrafter"/>
</dbReference>
<proteinExistence type="inferred from homology"/>
<dbReference type="InterPro" id="IPR002220">
    <property type="entry name" value="DapA-like"/>
</dbReference>
<dbReference type="PANTHER" id="PTHR12128:SF66">
    <property type="entry name" value="4-HYDROXY-2-OXOGLUTARATE ALDOLASE, MITOCHONDRIAL"/>
    <property type="match status" value="1"/>
</dbReference>
<evidence type="ECO:0000256" key="5">
    <source>
        <dbReference type="PIRSR" id="PIRSR001365-2"/>
    </source>
</evidence>
<comment type="similarity">
    <text evidence="1 3">Belongs to the DapA family.</text>
</comment>
<dbReference type="PANTHER" id="PTHR12128">
    <property type="entry name" value="DIHYDRODIPICOLINATE SYNTHASE"/>
    <property type="match status" value="1"/>
</dbReference>
<evidence type="ECO:0000256" key="3">
    <source>
        <dbReference type="PIRNR" id="PIRNR001365"/>
    </source>
</evidence>
<dbReference type="AlphaFoldDB" id="A0A5C0UCS8"/>
<accession>A0A5C0UCS8</accession>